<dbReference type="AlphaFoldDB" id="A0A518H505"/>
<proteinExistence type="predicted"/>
<protein>
    <submittedName>
        <fullName evidence="2">Uncharacterized protein</fullName>
    </submittedName>
</protein>
<dbReference type="RefSeq" id="WP_145271857.1">
    <property type="nucleotide sequence ID" value="NZ_CP036426.1"/>
</dbReference>
<feature type="compositionally biased region" description="Basic and acidic residues" evidence="1">
    <location>
        <begin position="24"/>
        <end position="39"/>
    </location>
</feature>
<reference evidence="2 3" key="1">
    <citation type="submission" date="2019-02" db="EMBL/GenBank/DDBJ databases">
        <title>Deep-cultivation of Planctomycetes and their phenomic and genomic characterization uncovers novel biology.</title>
        <authorList>
            <person name="Wiegand S."/>
            <person name="Jogler M."/>
            <person name="Boedeker C."/>
            <person name="Pinto D."/>
            <person name="Vollmers J."/>
            <person name="Rivas-Marin E."/>
            <person name="Kohn T."/>
            <person name="Peeters S.H."/>
            <person name="Heuer A."/>
            <person name="Rast P."/>
            <person name="Oberbeckmann S."/>
            <person name="Bunk B."/>
            <person name="Jeske O."/>
            <person name="Meyerdierks A."/>
            <person name="Storesund J.E."/>
            <person name="Kallscheuer N."/>
            <person name="Luecker S."/>
            <person name="Lage O.M."/>
            <person name="Pohl T."/>
            <person name="Merkel B.J."/>
            <person name="Hornburger P."/>
            <person name="Mueller R.-W."/>
            <person name="Bruemmer F."/>
            <person name="Labrenz M."/>
            <person name="Spormann A.M."/>
            <person name="Op den Camp H."/>
            <person name="Overmann J."/>
            <person name="Amann R."/>
            <person name="Jetten M.S.M."/>
            <person name="Mascher T."/>
            <person name="Medema M.H."/>
            <person name="Devos D.P."/>
            <person name="Kaster A.-K."/>
            <person name="Ovreas L."/>
            <person name="Rohde M."/>
            <person name="Galperin M.Y."/>
            <person name="Jogler C."/>
        </authorList>
    </citation>
    <scope>NUCLEOTIDE SEQUENCE [LARGE SCALE GENOMIC DNA]</scope>
    <source>
        <strain evidence="2 3">ElP</strain>
    </source>
</reference>
<name>A0A518H505_9BACT</name>
<evidence type="ECO:0000313" key="3">
    <source>
        <dbReference type="Proteomes" id="UP000317835"/>
    </source>
</evidence>
<organism evidence="2 3">
    <name type="scientific">Tautonia plasticadhaerens</name>
    <dbReference type="NCBI Taxonomy" id="2527974"/>
    <lineage>
        <taxon>Bacteria</taxon>
        <taxon>Pseudomonadati</taxon>
        <taxon>Planctomycetota</taxon>
        <taxon>Planctomycetia</taxon>
        <taxon>Isosphaerales</taxon>
        <taxon>Isosphaeraceae</taxon>
        <taxon>Tautonia</taxon>
    </lineage>
</organism>
<dbReference type="Proteomes" id="UP000317835">
    <property type="component" value="Chromosome"/>
</dbReference>
<sequence>MNLVCPIDPTPPPISAPDAGPHPQDSRPPAEAEADRPTDDGIASEMQVCTSGTLVAIVRRQDGQTVEVIRVVGDD</sequence>
<gene>
    <name evidence="2" type="ORF">ElP_38350</name>
</gene>
<dbReference type="EMBL" id="CP036426">
    <property type="protein sequence ID" value="QDV35926.1"/>
    <property type="molecule type" value="Genomic_DNA"/>
</dbReference>
<accession>A0A518H505</accession>
<keyword evidence="3" id="KW-1185">Reference proteome</keyword>
<evidence type="ECO:0000256" key="1">
    <source>
        <dbReference type="SAM" id="MobiDB-lite"/>
    </source>
</evidence>
<evidence type="ECO:0000313" key="2">
    <source>
        <dbReference type="EMBL" id="QDV35926.1"/>
    </source>
</evidence>
<dbReference type="KEGG" id="tpla:ElP_38350"/>
<feature type="region of interest" description="Disordered" evidence="1">
    <location>
        <begin position="1"/>
        <end position="42"/>
    </location>
</feature>